<reference evidence="7 8" key="1">
    <citation type="submission" date="2021-03" db="EMBL/GenBank/DDBJ databases">
        <title>Assistant Professor.</title>
        <authorList>
            <person name="Huq M.A."/>
        </authorList>
    </citation>
    <scope>NUCLEOTIDE SEQUENCE [LARGE SCALE GENOMIC DNA]</scope>
    <source>
        <strain evidence="7 8">MAH-29</strain>
    </source>
</reference>
<dbReference type="Gene3D" id="3.40.30.10">
    <property type="entry name" value="Glutaredoxin"/>
    <property type="match status" value="1"/>
</dbReference>
<proteinExistence type="predicted"/>
<evidence type="ECO:0000256" key="2">
    <source>
        <dbReference type="ARBA" id="ARBA00022748"/>
    </source>
</evidence>
<dbReference type="RefSeq" id="WP_209142183.1">
    <property type="nucleotide sequence ID" value="NZ_JAGHKO010000011.1"/>
</dbReference>
<dbReference type="SUPFAM" id="SSF52833">
    <property type="entry name" value="Thioredoxin-like"/>
    <property type="match status" value="1"/>
</dbReference>
<comment type="subcellular location">
    <subcellularLocation>
        <location evidence="1">Cell envelope</location>
    </subcellularLocation>
</comment>
<dbReference type="InterPro" id="IPR036249">
    <property type="entry name" value="Thioredoxin-like_sf"/>
</dbReference>
<dbReference type="EMBL" id="JAGHKO010000011">
    <property type="protein sequence ID" value="MBO9204021.1"/>
    <property type="molecule type" value="Genomic_DNA"/>
</dbReference>
<dbReference type="Proteomes" id="UP000677244">
    <property type="component" value="Unassembled WGS sequence"/>
</dbReference>
<feature type="signal peptide" evidence="5">
    <location>
        <begin position="1"/>
        <end position="19"/>
    </location>
</feature>
<feature type="domain" description="Thioredoxin" evidence="6">
    <location>
        <begin position="226"/>
        <end position="371"/>
    </location>
</feature>
<keyword evidence="2" id="KW-0201">Cytochrome c-type biogenesis</keyword>
<dbReference type="PANTHER" id="PTHR42852:SF6">
    <property type="entry name" value="THIOL:DISULFIDE INTERCHANGE PROTEIN DSBE"/>
    <property type="match status" value="1"/>
</dbReference>
<sequence>MKITSLLLLLLFNCCHLSAQYEVDGQVALNEKWSDKIYIYQITGLQDRHLYDSIQLNKSGHFVYVFNKPLFDHFFYQLSLNKKGFQGYQWIEGPEKNHVYLFPSAKGNIQFTSQAQSFYYSFSSTPNNIFQQTRQYEMGLLEIIKKADPNKPQEVMPQLLQEIALYKKNINHFFSNATNDKDILFGTYLLYLANGSIDSANAALLSKVKNKNNPLYQAFYKEAASALEEIILPDFPLLKPDSTFVNLHETGKGVKILYYWASWCSPCRKANTSYNLEIKRLCEENDVQFIGISIDTDNNAWKKAIQKDQVTWMQLMAPAQSPSPFDYSRYGAVPQYSIVNEDYKIIYSKNNAFQIINWLKERSKAAKQTQQ</sequence>
<evidence type="ECO:0000256" key="3">
    <source>
        <dbReference type="ARBA" id="ARBA00023157"/>
    </source>
</evidence>
<keyword evidence="4" id="KW-0676">Redox-active center</keyword>
<dbReference type="PROSITE" id="PS51352">
    <property type="entry name" value="THIOREDOXIN_2"/>
    <property type="match status" value="1"/>
</dbReference>
<feature type="chain" id="PRO_5047132951" evidence="5">
    <location>
        <begin position="20"/>
        <end position="371"/>
    </location>
</feature>
<dbReference type="PANTHER" id="PTHR42852">
    <property type="entry name" value="THIOL:DISULFIDE INTERCHANGE PROTEIN DSBE"/>
    <property type="match status" value="1"/>
</dbReference>
<evidence type="ECO:0000256" key="4">
    <source>
        <dbReference type="ARBA" id="ARBA00023284"/>
    </source>
</evidence>
<dbReference type="CDD" id="cd02966">
    <property type="entry name" value="TlpA_like_family"/>
    <property type="match status" value="1"/>
</dbReference>
<keyword evidence="3" id="KW-1015">Disulfide bond</keyword>
<protein>
    <submittedName>
        <fullName evidence="7">TlpA family protein disulfide reductase</fullName>
    </submittedName>
</protein>
<evidence type="ECO:0000256" key="5">
    <source>
        <dbReference type="SAM" id="SignalP"/>
    </source>
</evidence>
<dbReference type="InterPro" id="IPR050553">
    <property type="entry name" value="Thioredoxin_ResA/DsbE_sf"/>
</dbReference>
<evidence type="ECO:0000313" key="7">
    <source>
        <dbReference type="EMBL" id="MBO9204021.1"/>
    </source>
</evidence>
<gene>
    <name evidence="7" type="ORF">J7I42_27290</name>
</gene>
<evidence type="ECO:0000256" key="1">
    <source>
        <dbReference type="ARBA" id="ARBA00004196"/>
    </source>
</evidence>
<dbReference type="InterPro" id="IPR013740">
    <property type="entry name" value="Redoxin"/>
</dbReference>
<comment type="caution">
    <text evidence="7">The sequence shown here is derived from an EMBL/GenBank/DDBJ whole genome shotgun (WGS) entry which is preliminary data.</text>
</comment>
<keyword evidence="5" id="KW-0732">Signal</keyword>
<dbReference type="InterPro" id="IPR013766">
    <property type="entry name" value="Thioredoxin_domain"/>
</dbReference>
<name>A0ABS3Z1H6_9BACT</name>
<evidence type="ECO:0000259" key="6">
    <source>
        <dbReference type="PROSITE" id="PS51352"/>
    </source>
</evidence>
<keyword evidence="8" id="KW-1185">Reference proteome</keyword>
<evidence type="ECO:0000313" key="8">
    <source>
        <dbReference type="Proteomes" id="UP000677244"/>
    </source>
</evidence>
<accession>A0ABS3Z1H6</accession>
<organism evidence="7 8">
    <name type="scientific">Niastella soli</name>
    <dbReference type="NCBI Taxonomy" id="2821487"/>
    <lineage>
        <taxon>Bacteria</taxon>
        <taxon>Pseudomonadati</taxon>
        <taxon>Bacteroidota</taxon>
        <taxon>Chitinophagia</taxon>
        <taxon>Chitinophagales</taxon>
        <taxon>Chitinophagaceae</taxon>
        <taxon>Niastella</taxon>
    </lineage>
</organism>
<dbReference type="Pfam" id="PF08534">
    <property type="entry name" value="Redoxin"/>
    <property type="match status" value="1"/>
</dbReference>